<gene>
    <name evidence="12" type="ORF">EFK50_18450</name>
</gene>
<dbReference type="Pfam" id="PF03600">
    <property type="entry name" value="CitMHS"/>
    <property type="match status" value="1"/>
</dbReference>
<feature type="domain" description="Citrate transporter-like" evidence="11">
    <location>
        <begin position="21"/>
        <end position="332"/>
    </location>
</feature>
<feature type="transmembrane region" description="Helical" evidence="10">
    <location>
        <begin position="49"/>
        <end position="75"/>
    </location>
</feature>
<dbReference type="PRINTS" id="PR00758">
    <property type="entry name" value="ARSENICPUMP"/>
</dbReference>
<dbReference type="OrthoDB" id="3284414at2"/>
<organism evidence="12 13">
    <name type="scientific">Nocardioides marmoriginsengisoli</name>
    <dbReference type="NCBI Taxonomy" id="661483"/>
    <lineage>
        <taxon>Bacteria</taxon>
        <taxon>Bacillati</taxon>
        <taxon>Actinomycetota</taxon>
        <taxon>Actinomycetes</taxon>
        <taxon>Propionibacteriales</taxon>
        <taxon>Nocardioidaceae</taxon>
        <taxon>Nocardioides</taxon>
    </lineage>
</organism>
<evidence type="ECO:0000256" key="9">
    <source>
        <dbReference type="ARBA" id="ARBA00023136"/>
    </source>
</evidence>
<accession>A0A3N0CD31</accession>
<feature type="transmembrane region" description="Helical" evidence="10">
    <location>
        <begin position="206"/>
        <end position="225"/>
    </location>
</feature>
<dbReference type="AlphaFoldDB" id="A0A3N0CD31"/>
<evidence type="ECO:0000256" key="10">
    <source>
        <dbReference type="SAM" id="Phobius"/>
    </source>
</evidence>
<proteinExistence type="inferred from homology"/>
<protein>
    <submittedName>
        <fullName evidence="12">Arsenic transporter</fullName>
    </submittedName>
</protein>
<keyword evidence="8 10" id="KW-1133">Transmembrane helix</keyword>
<feature type="transmembrane region" description="Helical" evidence="10">
    <location>
        <begin position="375"/>
        <end position="397"/>
    </location>
</feature>
<keyword evidence="5" id="KW-1003">Cell membrane</keyword>
<evidence type="ECO:0000256" key="6">
    <source>
        <dbReference type="ARBA" id="ARBA00022692"/>
    </source>
</evidence>
<evidence type="ECO:0000259" key="11">
    <source>
        <dbReference type="Pfam" id="PF03600"/>
    </source>
</evidence>
<evidence type="ECO:0000256" key="4">
    <source>
        <dbReference type="ARBA" id="ARBA00022448"/>
    </source>
</evidence>
<feature type="transmembrane region" description="Helical" evidence="10">
    <location>
        <begin position="163"/>
        <end position="185"/>
    </location>
</feature>
<dbReference type="PANTHER" id="PTHR43302:SF5">
    <property type="entry name" value="TRANSPORTER ARSB-RELATED"/>
    <property type="match status" value="1"/>
</dbReference>
<evidence type="ECO:0000256" key="1">
    <source>
        <dbReference type="ARBA" id="ARBA00004651"/>
    </source>
</evidence>
<keyword evidence="4" id="KW-0813">Transport</keyword>
<evidence type="ECO:0000256" key="3">
    <source>
        <dbReference type="ARBA" id="ARBA00009843"/>
    </source>
</evidence>
<evidence type="ECO:0000256" key="5">
    <source>
        <dbReference type="ARBA" id="ARBA00022475"/>
    </source>
</evidence>
<dbReference type="GO" id="GO:0015105">
    <property type="term" value="F:arsenite transmembrane transporter activity"/>
    <property type="evidence" value="ECO:0007669"/>
    <property type="project" value="InterPro"/>
</dbReference>
<dbReference type="GO" id="GO:0046685">
    <property type="term" value="P:response to arsenic-containing substance"/>
    <property type="evidence" value="ECO:0007669"/>
    <property type="project" value="UniProtKB-KW"/>
</dbReference>
<evidence type="ECO:0000313" key="12">
    <source>
        <dbReference type="EMBL" id="RNL61338.1"/>
    </source>
</evidence>
<sequence>MVALVALLATAYAHPPEWVEAVVAITAAGAVLATGTLTAADLGTERRHLLPVVGFLVAILVVAECCRAAGLFAAIGERLARAGSPQAMFALVFAVAAVITVVLSLDATVVLLTPVVLAATAAHGWSDRPFQLVCVRLANVASLLLPISNLTNLLALPDLDLSFGRFALLMAPVWVLALAVEYAGHRVRFRRQLAAPPAPTTAPARPLPRFPLVVVGLMLAGFAVGSEIDPFWVAGAAALVLAVRGLSLGELGPGRVWSATHAPFALFVLALGLVVAALGEGPLGDLLDEVLPHEDGLLALLGIAAVGLVLSNVVNNLPATLLLVPLVAPLGPVPVLASLIGINLGSSMTWSGSLANLLWRRTVARSGGRVSSRDFHLLGLALTPLSVAGGVVVLHLWSAMV</sequence>
<keyword evidence="13" id="KW-1185">Reference proteome</keyword>
<comment type="similarity">
    <text evidence="2">Belongs to the ArsB family.</text>
</comment>
<feature type="transmembrane region" description="Helical" evidence="10">
    <location>
        <begin position="23"/>
        <end position="42"/>
    </location>
</feature>
<keyword evidence="9 10" id="KW-0472">Membrane</keyword>
<evidence type="ECO:0000256" key="8">
    <source>
        <dbReference type="ARBA" id="ARBA00022989"/>
    </source>
</evidence>
<evidence type="ECO:0000256" key="2">
    <source>
        <dbReference type="ARBA" id="ARBA00006433"/>
    </source>
</evidence>
<dbReference type="PANTHER" id="PTHR43302">
    <property type="entry name" value="TRANSPORTER ARSB-RELATED"/>
    <property type="match status" value="1"/>
</dbReference>
<comment type="subcellular location">
    <subcellularLocation>
        <location evidence="1">Cell membrane</location>
        <topology evidence="1">Multi-pass membrane protein</topology>
    </subcellularLocation>
</comment>
<dbReference type="Proteomes" id="UP000267128">
    <property type="component" value="Unassembled WGS sequence"/>
</dbReference>
<keyword evidence="6 10" id="KW-0812">Transmembrane</keyword>
<evidence type="ECO:0000256" key="7">
    <source>
        <dbReference type="ARBA" id="ARBA00022849"/>
    </source>
</evidence>
<feature type="transmembrane region" description="Helical" evidence="10">
    <location>
        <begin position="256"/>
        <end position="277"/>
    </location>
</feature>
<dbReference type="EMBL" id="RJSE01000008">
    <property type="protein sequence ID" value="RNL61338.1"/>
    <property type="molecule type" value="Genomic_DNA"/>
</dbReference>
<dbReference type="InterPro" id="IPR004680">
    <property type="entry name" value="Cit_transptr-like_dom"/>
</dbReference>
<comment type="caution">
    <text evidence="12">The sequence shown here is derived from an EMBL/GenBank/DDBJ whole genome shotgun (WGS) entry which is preliminary data.</text>
</comment>
<feature type="transmembrane region" description="Helical" evidence="10">
    <location>
        <begin position="231"/>
        <end position="249"/>
    </location>
</feature>
<reference evidence="12 13" key="1">
    <citation type="submission" date="2018-11" db="EMBL/GenBank/DDBJ databases">
        <authorList>
            <person name="Li F."/>
        </authorList>
    </citation>
    <scope>NUCLEOTIDE SEQUENCE [LARGE SCALE GENOMIC DNA]</scope>
    <source>
        <strain evidence="12 13">Gsoil 097</strain>
    </source>
</reference>
<dbReference type="InterPro" id="IPR000802">
    <property type="entry name" value="Arsenical_pump_ArsB"/>
</dbReference>
<evidence type="ECO:0000313" key="13">
    <source>
        <dbReference type="Proteomes" id="UP000267128"/>
    </source>
</evidence>
<name>A0A3N0CD31_9ACTN</name>
<keyword evidence="7" id="KW-0059">Arsenical resistance</keyword>
<dbReference type="GO" id="GO:0005886">
    <property type="term" value="C:plasma membrane"/>
    <property type="evidence" value="ECO:0007669"/>
    <property type="project" value="UniProtKB-SubCell"/>
</dbReference>
<feature type="transmembrane region" description="Helical" evidence="10">
    <location>
        <begin position="321"/>
        <end position="344"/>
    </location>
</feature>
<comment type="similarity">
    <text evidence="3">Belongs to the CitM (TC 2.A.11) transporter family.</text>
</comment>
<feature type="transmembrane region" description="Helical" evidence="10">
    <location>
        <begin position="87"/>
        <end position="118"/>
    </location>
</feature>
<feature type="transmembrane region" description="Helical" evidence="10">
    <location>
        <begin position="297"/>
        <end position="314"/>
    </location>
</feature>